<sequence>MDSTSSPDEINNYMLPSTFTPWNSDEPTDLPVGNTERTTTAHATRPRIGPATSVKSAYALAPSSTSRASLDWRASPDHFSSQPLSISPYTPLRELPNMQDSTTPPQTVTPSRSAGSAATTETISSLHSSETERQHSLHSVLSGPSSVTPMEQGAPAFSKVDDRRTTTIMSTHSKTESVTSPLFSPTPLPSILVSEDDGGEDNLSPRFANSLLGCRSRRDVYIKRWSWLYITLIALSIFTTTFSGLWFAVSIIQPQYGRAISTGKGWQILPSTATLLSALAAKTIELSFVTVFVAVLGQVLTRRAFSRHSRGVTLAEMTMRNWQPGSLLTHWEGISSAAATFLGALTLTATICTLFYTTASDAMVSPKLIRRGWDMRDLQGLVKTSYANPMYIKETCQTPLRDLDFDVNHTAYAEACLAVLFSGQSYQSLRTFMAEWDDVRNNKTSTVSEIAKRPTGKHNLFDNTTMDSSWIETDYGDVEANFNTYKRIINNVTLAMPHAGVYAAAMDPINDILQPRELLGLGEYSIKASVPSPVVNVMCVNMNEDELAPIVYTKWPHARTKNTTIQGQLTGVEGWGTDVSPGWRGNRTVVDDIFRWGERYNNRPPPVFQLYPANYNMVTNISWIWDDPLYILAKAPNTTDYTLCDLRSWMTPACFTSFNLSGTLGGRMKANCEDFNDGNTYGLVEPKDAAVAAQTDGRLAERGRGVAAFYGLKRFDHQIAQTARFALTYQLDPRRPPIAEAIAVLASNTLATGTIDSTFKLNWTYDALNNILTKTTHETFRAQVQTQQYASTHTESWQAIFYPVLGLTFVLNLDLHCIDLLVAAPFQ</sequence>
<gene>
    <name evidence="1" type="ORF">NUW58_g7469</name>
</gene>
<name>A0ACC1NHX2_9PEZI</name>
<organism evidence="1 2">
    <name type="scientific">Xylaria curta</name>
    <dbReference type="NCBI Taxonomy" id="42375"/>
    <lineage>
        <taxon>Eukaryota</taxon>
        <taxon>Fungi</taxon>
        <taxon>Dikarya</taxon>
        <taxon>Ascomycota</taxon>
        <taxon>Pezizomycotina</taxon>
        <taxon>Sordariomycetes</taxon>
        <taxon>Xylariomycetidae</taxon>
        <taxon>Xylariales</taxon>
        <taxon>Xylariaceae</taxon>
        <taxon>Xylaria</taxon>
    </lineage>
</organism>
<protein>
    <submittedName>
        <fullName evidence="1">Uncharacterized protein</fullName>
    </submittedName>
</protein>
<evidence type="ECO:0000313" key="1">
    <source>
        <dbReference type="EMBL" id="KAJ2978512.1"/>
    </source>
</evidence>
<accession>A0ACC1NHX2</accession>
<proteinExistence type="predicted"/>
<comment type="caution">
    <text evidence="1">The sequence shown here is derived from an EMBL/GenBank/DDBJ whole genome shotgun (WGS) entry which is preliminary data.</text>
</comment>
<reference evidence="1" key="1">
    <citation type="submission" date="2022-10" db="EMBL/GenBank/DDBJ databases">
        <title>Genome Sequence of Xylaria curta.</title>
        <authorList>
            <person name="Buettner E."/>
        </authorList>
    </citation>
    <scope>NUCLEOTIDE SEQUENCE</scope>
    <source>
        <strain evidence="1">Babe10</strain>
    </source>
</reference>
<evidence type="ECO:0000313" key="2">
    <source>
        <dbReference type="Proteomes" id="UP001143856"/>
    </source>
</evidence>
<keyword evidence="2" id="KW-1185">Reference proteome</keyword>
<dbReference type="EMBL" id="JAPDGR010001948">
    <property type="protein sequence ID" value="KAJ2978512.1"/>
    <property type="molecule type" value="Genomic_DNA"/>
</dbReference>
<dbReference type="Proteomes" id="UP001143856">
    <property type="component" value="Unassembled WGS sequence"/>
</dbReference>